<dbReference type="Pfam" id="PF01970">
    <property type="entry name" value="TctA"/>
    <property type="match status" value="1"/>
</dbReference>
<feature type="transmembrane region" description="Helical" evidence="1">
    <location>
        <begin position="385"/>
        <end position="403"/>
    </location>
</feature>
<feature type="transmembrane region" description="Helical" evidence="1">
    <location>
        <begin position="432"/>
        <end position="455"/>
    </location>
</feature>
<sequence>MEGLLHGFASVLTPMNLSFAFIGCFLGTIVGVLPGIGPIGAMALLLGATYSLPVDTALIMFAGIYYGSMYGGSTTSILLKIPGESSSVVTVIDGHQMALKGRGGAALAIAAVGSFVAGTIGLVLLSLLAPHLAGAAVKFGPAEYFAIAVFGLVMLAQLSEQGLIKSMMMVGLGLLIGTIGIDQMSGYSRFTFGLIQLQSGMDFVALAMGLYGIAEMLHLAEQKITQTAEVKKVKMKDLLPTRTEAKRSVGPTLRASVLGFFVGLIPGPAAVISTFSSYILEKKLSKHPEEFGKGAPEGVAGPESANNAAAVGAFVPLLSLGIPFAPGTVLLLAAMLVHDVVPGPLLIRDNPDIFWGVIASMYIGNCILLILNLPLINLLTRLLRVPANLLMPIIIVLCIVGAFAVNNSVTEIIVMIVAGVAGYIFNKLDFPIAPLLLALVLGPMLESSFIGALMISHGSLAIFVTRPLSGTIFAITGLVIILPLIMKCIKKFNKGRKEAKITS</sequence>
<keyword evidence="1" id="KW-1133">Transmembrane helix</keyword>
<feature type="transmembrane region" description="Helical" evidence="1">
    <location>
        <begin position="409"/>
        <end position="425"/>
    </location>
</feature>
<feature type="transmembrane region" description="Helical" evidence="1">
    <location>
        <begin position="353"/>
        <end position="373"/>
    </location>
</feature>
<evidence type="ECO:0000256" key="1">
    <source>
        <dbReference type="SAM" id="Phobius"/>
    </source>
</evidence>
<feature type="transmembrane region" description="Helical" evidence="1">
    <location>
        <begin position="20"/>
        <end position="46"/>
    </location>
</feature>
<dbReference type="InterPro" id="IPR002823">
    <property type="entry name" value="DUF112_TM"/>
</dbReference>
<accession>A0A1M7RXC4</accession>
<evidence type="ECO:0000259" key="2">
    <source>
        <dbReference type="Pfam" id="PF01970"/>
    </source>
</evidence>
<keyword evidence="1" id="KW-0472">Membrane</keyword>
<name>A0A1M7RXC4_9FIRM</name>
<feature type="transmembrane region" description="Helical" evidence="1">
    <location>
        <begin position="105"/>
        <end position="129"/>
    </location>
</feature>
<dbReference type="AlphaFoldDB" id="A0A1M7RXC4"/>
<feature type="transmembrane region" description="Helical" evidence="1">
    <location>
        <begin position="311"/>
        <end position="333"/>
    </location>
</feature>
<feature type="domain" description="DUF112" evidence="2">
    <location>
        <begin position="17"/>
        <end position="437"/>
    </location>
</feature>
<dbReference type="EMBL" id="FRDN01000003">
    <property type="protein sequence ID" value="SHN50808.1"/>
    <property type="molecule type" value="Genomic_DNA"/>
</dbReference>
<feature type="transmembrane region" description="Helical" evidence="1">
    <location>
        <begin position="141"/>
        <end position="158"/>
    </location>
</feature>
<dbReference type="Proteomes" id="UP000184010">
    <property type="component" value="Unassembled WGS sequence"/>
</dbReference>
<keyword evidence="4" id="KW-1185">Reference proteome</keyword>
<feature type="transmembrane region" description="Helical" evidence="1">
    <location>
        <begin position="257"/>
        <end position="280"/>
    </location>
</feature>
<proteinExistence type="predicted"/>
<organism evidence="3 4">
    <name type="scientific">Desulfitobacterium chlororespirans DSM 11544</name>
    <dbReference type="NCBI Taxonomy" id="1121395"/>
    <lineage>
        <taxon>Bacteria</taxon>
        <taxon>Bacillati</taxon>
        <taxon>Bacillota</taxon>
        <taxon>Clostridia</taxon>
        <taxon>Eubacteriales</taxon>
        <taxon>Desulfitobacteriaceae</taxon>
        <taxon>Desulfitobacterium</taxon>
    </lineage>
</organism>
<dbReference type="PANTHER" id="PTHR35342:SF5">
    <property type="entry name" value="TRICARBOXYLIC TRANSPORT PROTEIN"/>
    <property type="match status" value="1"/>
</dbReference>
<evidence type="ECO:0000313" key="4">
    <source>
        <dbReference type="Proteomes" id="UP000184010"/>
    </source>
</evidence>
<dbReference type="PANTHER" id="PTHR35342">
    <property type="entry name" value="TRICARBOXYLIC TRANSPORT PROTEIN"/>
    <property type="match status" value="1"/>
</dbReference>
<keyword evidence="1" id="KW-0812">Transmembrane</keyword>
<reference evidence="4" key="1">
    <citation type="submission" date="2016-12" db="EMBL/GenBank/DDBJ databases">
        <authorList>
            <person name="Varghese N."/>
            <person name="Submissions S."/>
        </authorList>
    </citation>
    <scope>NUCLEOTIDE SEQUENCE [LARGE SCALE GENOMIC DNA]</scope>
    <source>
        <strain evidence="4">DSM 11544</strain>
    </source>
</reference>
<protein>
    <submittedName>
        <fullName evidence="3">Putative tricarboxylic transport membrane protein</fullName>
    </submittedName>
</protein>
<dbReference type="STRING" id="1121395.SAMN02745215_00226"/>
<evidence type="ECO:0000313" key="3">
    <source>
        <dbReference type="EMBL" id="SHN50808.1"/>
    </source>
</evidence>
<gene>
    <name evidence="3" type="ORF">SAMN02745215_00226</name>
</gene>
<feature type="transmembrane region" description="Helical" evidence="1">
    <location>
        <begin position="164"/>
        <end position="181"/>
    </location>
</feature>
<feature type="transmembrane region" description="Helical" evidence="1">
    <location>
        <begin position="467"/>
        <end position="486"/>
    </location>
</feature>
<dbReference type="RefSeq" id="WP_178371586.1">
    <property type="nucleotide sequence ID" value="NZ_FRDN01000003.1"/>
</dbReference>
<feature type="transmembrane region" description="Helical" evidence="1">
    <location>
        <begin position="193"/>
        <end position="214"/>
    </location>
</feature>